<proteinExistence type="predicted"/>
<dbReference type="Gene3D" id="3.40.50.300">
    <property type="entry name" value="P-loop containing nucleotide triphosphate hydrolases"/>
    <property type="match status" value="1"/>
</dbReference>
<dbReference type="Proteomes" id="UP001515480">
    <property type="component" value="Unassembled WGS sequence"/>
</dbReference>
<name>A0AB34K9I3_PRYPA</name>
<accession>A0AB34K9I3</accession>
<evidence type="ECO:0000313" key="1">
    <source>
        <dbReference type="EMBL" id="KAL1529977.1"/>
    </source>
</evidence>
<dbReference type="AlphaFoldDB" id="A0AB34K9I3"/>
<dbReference type="EMBL" id="JBGBPQ010000001">
    <property type="protein sequence ID" value="KAL1529977.1"/>
    <property type="molecule type" value="Genomic_DNA"/>
</dbReference>
<reference evidence="1 2" key="1">
    <citation type="journal article" date="2024" name="Science">
        <title>Giant polyketide synthase enzymes in the biosynthesis of giant marine polyether toxins.</title>
        <authorList>
            <person name="Fallon T.R."/>
            <person name="Shende V.V."/>
            <person name="Wierzbicki I.H."/>
            <person name="Pendleton A.L."/>
            <person name="Watervoot N.F."/>
            <person name="Auber R.P."/>
            <person name="Gonzalez D.J."/>
            <person name="Wisecaver J.H."/>
            <person name="Moore B.S."/>
        </authorList>
    </citation>
    <scope>NUCLEOTIDE SEQUENCE [LARGE SCALE GENOMIC DNA]</scope>
    <source>
        <strain evidence="1 2">12B1</strain>
    </source>
</reference>
<comment type="caution">
    <text evidence="1">The sequence shown here is derived from an EMBL/GenBank/DDBJ whole genome shotgun (WGS) entry which is preliminary data.</text>
</comment>
<dbReference type="InterPro" id="IPR027417">
    <property type="entry name" value="P-loop_NTPase"/>
</dbReference>
<keyword evidence="2" id="KW-1185">Reference proteome</keyword>
<organism evidence="1 2">
    <name type="scientific">Prymnesium parvum</name>
    <name type="common">Toxic golden alga</name>
    <dbReference type="NCBI Taxonomy" id="97485"/>
    <lineage>
        <taxon>Eukaryota</taxon>
        <taxon>Haptista</taxon>
        <taxon>Haptophyta</taxon>
        <taxon>Prymnesiophyceae</taxon>
        <taxon>Prymnesiales</taxon>
        <taxon>Prymnesiaceae</taxon>
        <taxon>Prymnesium</taxon>
    </lineage>
</organism>
<evidence type="ECO:0000313" key="2">
    <source>
        <dbReference type="Proteomes" id="UP001515480"/>
    </source>
</evidence>
<dbReference type="SUPFAM" id="SSF52540">
    <property type="entry name" value="P-loop containing nucleoside triphosphate hydrolases"/>
    <property type="match status" value="1"/>
</dbReference>
<protein>
    <recommendedName>
        <fullName evidence="3">Adenylate kinase</fullName>
    </recommendedName>
</protein>
<gene>
    <name evidence="1" type="ORF">AB1Y20_000904</name>
</gene>
<evidence type="ECO:0008006" key="3">
    <source>
        <dbReference type="Google" id="ProtNLM"/>
    </source>
</evidence>
<sequence length="238" mass="26219">MRWVALVGPPASEARFFASLLSARMGAPLVSVHKAAALERAHRTFLGQQLDAHAAEHAGELFPLPLVAQLLRPPLERAARSESGMVGANFPRGREQWRMLRTFAPPAQVIHLTGRPAELRGRIAHRRVCAACEAPMYPPPEAMAKAAAAEAEKRSVPRSAALFSHLVEAGCVEPSPRREKTDEGAPLDTRWAVYEEKTLPMLAELRESQATKVIDVEIDVEPDETWKRILKACDLPYA</sequence>